<gene>
    <name evidence="1" type="ORF">PHMEG_0009822</name>
</gene>
<reference evidence="2" key="1">
    <citation type="submission" date="2017-03" db="EMBL/GenBank/DDBJ databases">
        <title>Phytopthora megakarya and P. palmivora, two closely related causual agents of cacao black pod achieved similar genome size and gene model numbers by different mechanisms.</title>
        <authorList>
            <person name="Ali S."/>
            <person name="Shao J."/>
            <person name="Larry D.J."/>
            <person name="Kronmiller B."/>
            <person name="Shen D."/>
            <person name="Strem M.D."/>
            <person name="Melnick R.L."/>
            <person name="Guiltinan M.J."/>
            <person name="Tyler B.M."/>
            <person name="Meinhardt L.W."/>
            <person name="Bailey B.A."/>
        </authorList>
    </citation>
    <scope>NUCLEOTIDE SEQUENCE [LARGE SCALE GENOMIC DNA]</scope>
    <source>
        <strain evidence="2">zdho120</strain>
    </source>
</reference>
<evidence type="ECO:0000313" key="1">
    <source>
        <dbReference type="EMBL" id="OWZ16394.1"/>
    </source>
</evidence>
<organism evidence="1 2">
    <name type="scientific">Phytophthora megakarya</name>
    <dbReference type="NCBI Taxonomy" id="4795"/>
    <lineage>
        <taxon>Eukaryota</taxon>
        <taxon>Sar</taxon>
        <taxon>Stramenopiles</taxon>
        <taxon>Oomycota</taxon>
        <taxon>Peronosporomycetes</taxon>
        <taxon>Peronosporales</taxon>
        <taxon>Peronosporaceae</taxon>
        <taxon>Phytophthora</taxon>
    </lineage>
</organism>
<evidence type="ECO:0000313" key="2">
    <source>
        <dbReference type="Proteomes" id="UP000198211"/>
    </source>
</evidence>
<name>A0A225WG52_9STRA</name>
<dbReference type="Proteomes" id="UP000198211">
    <property type="component" value="Unassembled WGS sequence"/>
</dbReference>
<keyword evidence="2" id="KW-1185">Reference proteome</keyword>
<proteinExistence type="predicted"/>
<protein>
    <submittedName>
        <fullName evidence="1">Uncharacterized protein</fullName>
    </submittedName>
</protein>
<dbReference type="OrthoDB" id="126903at2759"/>
<comment type="caution">
    <text evidence="1">The sequence shown here is derived from an EMBL/GenBank/DDBJ whole genome shotgun (WGS) entry which is preliminary data.</text>
</comment>
<dbReference type="EMBL" id="NBNE01000941">
    <property type="protein sequence ID" value="OWZ16394.1"/>
    <property type="molecule type" value="Genomic_DNA"/>
</dbReference>
<sequence>MLDLTFAVKDALEYANGDKTLPTGASNAEKGIKTKLIIVSSLSKEIGQQAVSKPTGRDAANCKSYWDVPQHVKNIFLMKAPLTAMYMVKTGANELDTSDKLKDQILPMDSYNKCDRELGMHRLLRLTTKATRISHSSNKHCEQHEQ</sequence>
<accession>A0A225WG52</accession>
<dbReference type="AlphaFoldDB" id="A0A225WG52"/>